<organism evidence="2 3">
    <name type="scientific">Mycolicibacterium iranicum</name>
    <name type="common">Mycobacterium iranicum</name>
    <dbReference type="NCBI Taxonomy" id="912594"/>
    <lineage>
        <taxon>Bacteria</taxon>
        <taxon>Bacillati</taxon>
        <taxon>Actinomycetota</taxon>
        <taxon>Actinomycetes</taxon>
        <taxon>Mycobacteriales</taxon>
        <taxon>Mycobacteriaceae</taxon>
        <taxon>Mycolicibacterium</taxon>
    </lineage>
</organism>
<evidence type="ECO:0000256" key="1">
    <source>
        <dbReference type="SAM" id="MobiDB-lite"/>
    </source>
</evidence>
<feature type="region of interest" description="Disordered" evidence="1">
    <location>
        <begin position="173"/>
        <end position="214"/>
    </location>
</feature>
<dbReference type="EMBL" id="LQPC01000026">
    <property type="protein sequence ID" value="ORV89717.1"/>
    <property type="molecule type" value="Genomic_DNA"/>
</dbReference>
<feature type="compositionally biased region" description="Basic and acidic residues" evidence="1">
    <location>
        <begin position="205"/>
        <end position="214"/>
    </location>
</feature>
<dbReference type="RefSeq" id="WP_085173739.1">
    <property type="nucleotide sequence ID" value="NZ_LQPC01000026.1"/>
</dbReference>
<evidence type="ECO:0000313" key="3">
    <source>
        <dbReference type="Proteomes" id="UP000193622"/>
    </source>
</evidence>
<comment type="caution">
    <text evidence="2">The sequence shown here is derived from an EMBL/GenBank/DDBJ whole genome shotgun (WGS) entry which is preliminary data.</text>
</comment>
<proteinExistence type="predicted"/>
<evidence type="ECO:0000313" key="2">
    <source>
        <dbReference type="EMBL" id="ORV89717.1"/>
    </source>
</evidence>
<dbReference type="AlphaFoldDB" id="A0A1X1WSZ1"/>
<protein>
    <recommendedName>
        <fullName evidence="4">Lipoprotein</fullName>
    </recommendedName>
</protein>
<dbReference type="PROSITE" id="PS51257">
    <property type="entry name" value="PROKAR_LIPOPROTEIN"/>
    <property type="match status" value="1"/>
</dbReference>
<feature type="compositionally biased region" description="Pro residues" evidence="1">
    <location>
        <begin position="174"/>
        <end position="184"/>
    </location>
</feature>
<name>A0A1X1WSZ1_MYCIR</name>
<dbReference type="Proteomes" id="UP000193622">
    <property type="component" value="Unassembled WGS sequence"/>
</dbReference>
<evidence type="ECO:0008006" key="4">
    <source>
        <dbReference type="Google" id="ProtNLM"/>
    </source>
</evidence>
<accession>A0A1X1WSZ1</accession>
<reference evidence="2 3" key="1">
    <citation type="submission" date="2016-01" db="EMBL/GenBank/DDBJ databases">
        <title>The new phylogeny of the genus Mycobacterium.</title>
        <authorList>
            <person name="Tarcisio F."/>
            <person name="Conor M."/>
            <person name="Antonella G."/>
            <person name="Elisabetta G."/>
            <person name="Giulia F.S."/>
            <person name="Sara T."/>
            <person name="Anna F."/>
            <person name="Clotilde B."/>
            <person name="Roberto B."/>
            <person name="Veronica D.S."/>
            <person name="Fabio R."/>
            <person name="Monica P."/>
            <person name="Olivier J."/>
            <person name="Enrico T."/>
            <person name="Nicola S."/>
        </authorList>
    </citation>
    <scope>NUCLEOTIDE SEQUENCE [LARGE SCALE GENOMIC DNA]</scope>
    <source>
        <strain evidence="2 3">DSM 45541</strain>
    </source>
</reference>
<sequence length="324" mass="33781">MRWGVVAAGSVLFVVLGGCSAQDEPQRRAVEPLVNLDGSFIVEYDGTGTANGAPASGLTEGKAGWVFRSSCDENRCVAAGGEITDPNNPSAPLKNPRVADYVDGRWVMVNFTENSAACTGPNGERFTGDAWAIWDIAIAPDMTFAPTVTQVGTGDCPSVSTLTPTMTRAGDPLPEFPAPDPSAQPPRQVSPAAAFRGGYTLTKTRRGDPPGERQVTDIGVATNCLRTADRCVTTATIPGEPGKTNAFLGVYEFADGTFVRTMVPLPADCADGRTGTAAETETLALPADATSNPLRELTGELTATFTAVCPGSVVYDVAYALRPA</sequence>
<gene>
    <name evidence="2" type="ORF">AWC12_09980</name>
</gene>